<evidence type="ECO:0000313" key="4">
    <source>
        <dbReference type="Proteomes" id="UP001240250"/>
    </source>
</evidence>
<evidence type="ECO:0000256" key="2">
    <source>
        <dbReference type="SAM" id="Phobius"/>
    </source>
</evidence>
<name>A0ABU0GJJ8_9CELL</name>
<sequence>MPWWEIVGWVGSVLVVLSLMQARVWRFRVMNLVGAVLATTYNAVFGIWAFAAMNGAIAVIDVYWLWRLRRERSDAAVYAVVEVAPDDAYLRHVLAVHADDVARHRTVPAVGASVPGASASGAPASGSSASGSSTPGSSAPGLPAPVAPVAGARVPDPSTPGTPGDELAFLVVRGDETVGVVLVRDDGDGTGVVALDWVTPRFRDFTPGEFVYRHSDVFAAHGLRRLVVPTAPPGAIAYLERVGFRAQADGAWVREVAAA</sequence>
<evidence type="ECO:0000256" key="1">
    <source>
        <dbReference type="SAM" id="MobiDB-lite"/>
    </source>
</evidence>
<keyword evidence="4" id="KW-1185">Reference proteome</keyword>
<keyword evidence="2" id="KW-0472">Membrane</keyword>
<evidence type="ECO:0008006" key="5">
    <source>
        <dbReference type="Google" id="ProtNLM"/>
    </source>
</evidence>
<gene>
    <name evidence="3" type="ORF">JO380_001460</name>
</gene>
<feature type="compositionally biased region" description="Low complexity" evidence="1">
    <location>
        <begin position="114"/>
        <end position="141"/>
    </location>
</feature>
<evidence type="ECO:0000313" key="3">
    <source>
        <dbReference type="EMBL" id="MDQ0425079.1"/>
    </source>
</evidence>
<reference evidence="3 4" key="1">
    <citation type="submission" date="2023-07" db="EMBL/GenBank/DDBJ databases">
        <title>Sequencing the genomes of 1000 actinobacteria strains.</title>
        <authorList>
            <person name="Klenk H.-P."/>
        </authorList>
    </citation>
    <scope>NUCLEOTIDE SEQUENCE [LARGE SCALE GENOMIC DNA]</scope>
    <source>
        <strain evidence="3 4">DSM 14785</strain>
    </source>
</reference>
<proteinExistence type="predicted"/>
<dbReference type="Proteomes" id="UP001240250">
    <property type="component" value="Unassembled WGS sequence"/>
</dbReference>
<feature type="region of interest" description="Disordered" evidence="1">
    <location>
        <begin position="114"/>
        <end position="163"/>
    </location>
</feature>
<accession>A0ABU0GJJ8</accession>
<dbReference type="RefSeq" id="WP_070320837.1">
    <property type="nucleotide sequence ID" value="NZ_JAUSVM010000001.1"/>
</dbReference>
<protein>
    <recommendedName>
        <fullName evidence="5">N-acetyltransferase domain-containing protein</fullName>
    </recommendedName>
</protein>
<dbReference type="InterPro" id="IPR016181">
    <property type="entry name" value="Acyl_CoA_acyltransferase"/>
</dbReference>
<dbReference type="EMBL" id="JAUSVM010000001">
    <property type="protein sequence ID" value="MDQ0425079.1"/>
    <property type="molecule type" value="Genomic_DNA"/>
</dbReference>
<dbReference type="SUPFAM" id="SSF55729">
    <property type="entry name" value="Acyl-CoA N-acyltransferases (Nat)"/>
    <property type="match status" value="1"/>
</dbReference>
<keyword evidence="2" id="KW-1133">Transmembrane helix</keyword>
<comment type="caution">
    <text evidence="3">The sequence shown here is derived from an EMBL/GenBank/DDBJ whole genome shotgun (WGS) entry which is preliminary data.</text>
</comment>
<organism evidence="3 4">
    <name type="scientific">Cellulomonas iranensis</name>
    <dbReference type="NCBI Taxonomy" id="76862"/>
    <lineage>
        <taxon>Bacteria</taxon>
        <taxon>Bacillati</taxon>
        <taxon>Actinomycetota</taxon>
        <taxon>Actinomycetes</taxon>
        <taxon>Micrococcales</taxon>
        <taxon>Cellulomonadaceae</taxon>
        <taxon>Cellulomonas</taxon>
    </lineage>
</organism>
<feature type="transmembrane region" description="Helical" evidence="2">
    <location>
        <begin position="46"/>
        <end position="66"/>
    </location>
</feature>
<keyword evidence="2" id="KW-0812">Transmembrane</keyword>